<sequence>AQANPPIGLDAQAAYAASLRLALARREREHRPEHLALTLVALDPGVAWTLTGANVNRQALLTHLATAFPPPRRNVLLRAERRLGLRHRHDHLVRHYQRTTGRAATDPSTIATLIDA</sequence>
<protein>
    <submittedName>
        <fullName evidence="1">Uncharacterized protein</fullName>
    </submittedName>
</protein>
<proteinExistence type="predicted"/>
<gene>
    <name evidence="1" type="ORF">ACFQ08_17630</name>
</gene>
<feature type="non-terminal residue" evidence="1">
    <location>
        <position position="1"/>
    </location>
</feature>
<keyword evidence="2" id="KW-1185">Reference proteome</keyword>
<evidence type="ECO:0000313" key="1">
    <source>
        <dbReference type="EMBL" id="MFD0886370.1"/>
    </source>
</evidence>
<accession>A0ABW3DUF6</accession>
<evidence type="ECO:0000313" key="2">
    <source>
        <dbReference type="Proteomes" id="UP001597024"/>
    </source>
</evidence>
<name>A0ABW3DUF6_9ACTN</name>
<dbReference type="InterPro" id="IPR036628">
    <property type="entry name" value="Clp_N_dom_sf"/>
</dbReference>
<comment type="caution">
    <text evidence="1">The sequence shown here is derived from an EMBL/GenBank/DDBJ whole genome shotgun (WGS) entry which is preliminary data.</text>
</comment>
<dbReference type="EMBL" id="JBHTHX010000589">
    <property type="protein sequence ID" value="MFD0886370.1"/>
    <property type="molecule type" value="Genomic_DNA"/>
</dbReference>
<dbReference type="Gene3D" id="1.10.1780.10">
    <property type="entry name" value="Clp, N-terminal domain"/>
    <property type="match status" value="1"/>
</dbReference>
<dbReference type="Proteomes" id="UP001597024">
    <property type="component" value="Unassembled WGS sequence"/>
</dbReference>
<reference evidence="2" key="1">
    <citation type="journal article" date="2019" name="Int. J. Syst. Evol. Microbiol.">
        <title>The Global Catalogue of Microorganisms (GCM) 10K type strain sequencing project: providing services to taxonomists for standard genome sequencing and annotation.</title>
        <authorList>
            <consortium name="The Broad Institute Genomics Platform"/>
            <consortium name="The Broad Institute Genome Sequencing Center for Infectious Disease"/>
            <person name="Wu L."/>
            <person name="Ma J."/>
        </authorList>
    </citation>
    <scope>NUCLEOTIDE SEQUENCE [LARGE SCALE GENOMIC DNA]</scope>
    <source>
        <strain evidence="2">CCUG 62974</strain>
    </source>
</reference>
<organism evidence="1 2">
    <name type="scientific">Streptosporangium algeriense</name>
    <dbReference type="NCBI Taxonomy" id="1682748"/>
    <lineage>
        <taxon>Bacteria</taxon>
        <taxon>Bacillati</taxon>
        <taxon>Actinomycetota</taxon>
        <taxon>Actinomycetes</taxon>
        <taxon>Streptosporangiales</taxon>
        <taxon>Streptosporangiaceae</taxon>
        <taxon>Streptosporangium</taxon>
    </lineage>
</organism>